<dbReference type="EMBL" id="DF237080">
    <property type="protein sequence ID" value="GAQ82976.1"/>
    <property type="molecule type" value="Genomic_DNA"/>
</dbReference>
<protein>
    <submittedName>
        <fullName evidence="2">Cupredoxin superfamily protein</fullName>
    </submittedName>
</protein>
<name>A0A1Y1I2K7_KLENI</name>
<accession>A0A1Y1I2K7</accession>
<feature type="compositionally biased region" description="Low complexity" evidence="1">
    <location>
        <begin position="85"/>
        <end position="95"/>
    </location>
</feature>
<proteinExistence type="predicted"/>
<evidence type="ECO:0000256" key="1">
    <source>
        <dbReference type="SAM" id="MobiDB-lite"/>
    </source>
</evidence>
<dbReference type="Pfam" id="PF19086">
    <property type="entry name" value="Terpene_syn_C_2"/>
    <property type="match status" value="1"/>
</dbReference>
<feature type="compositionally biased region" description="Polar residues" evidence="1">
    <location>
        <begin position="99"/>
        <end position="112"/>
    </location>
</feature>
<feature type="compositionally biased region" description="Polar residues" evidence="1">
    <location>
        <begin position="347"/>
        <end position="373"/>
    </location>
</feature>
<reference evidence="2 3" key="1">
    <citation type="journal article" date="2014" name="Nat. Commun.">
        <title>Klebsormidium flaccidum genome reveals primary factors for plant terrestrial adaptation.</title>
        <authorList>
            <person name="Hori K."/>
            <person name="Maruyama F."/>
            <person name="Fujisawa T."/>
            <person name="Togashi T."/>
            <person name="Yamamoto N."/>
            <person name="Seo M."/>
            <person name="Sato S."/>
            <person name="Yamada T."/>
            <person name="Mori H."/>
            <person name="Tajima N."/>
            <person name="Moriyama T."/>
            <person name="Ikeuchi M."/>
            <person name="Watanabe M."/>
            <person name="Wada H."/>
            <person name="Kobayashi K."/>
            <person name="Saito M."/>
            <person name="Masuda T."/>
            <person name="Sasaki-Sekimoto Y."/>
            <person name="Mashiguchi K."/>
            <person name="Awai K."/>
            <person name="Shimojima M."/>
            <person name="Masuda S."/>
            <person name="Iwai M."/>
            <person name="Nobusawa T."/>
            <person name="Narise T."/>
            <person name="Kondo S."/>
            <person name="Saito H."/>
            <person name="Sato R."/>
            <person name="Murakawa M."/>
            <person name="Ihara Y."/>
            <person name="Oshima-Yamada Y."/>
            <person name="Ohtaka K."/>
            <person name="Satoh M."/>
            <person name="Sonobe K."/>
            <person name="Ishii M."/>
            <person name="Ohtani R."/>
            <person name="Kanamori-Sato M."/>
            <person name="Honoki R."/>
            <person name="Miyazaki D."/>
            <person name="Mochizuki H."/>
            <person name="Umetsu J."/>
            <person name="Higashi K."/>
            <person name="Shibata D."/>
            <person name="Kamiya Y."/>
            <person name="Sato N."/>
            <person name="Nakamura Y."/>
            <person name="Tabata S."/>
            <person name="Ida S."/>
            <person name="Kurokawa K."/>
            <person name="Ohta H."/>
        </authorList>
    </citation>
    <scope>NUCLEOTIDE SEQUENCE [LARGE SCALE GENOMIC DNA]</scope>
    <source>
        <strain evidence="2 3">NIES-2285</strain>
    </source>
</reference>
<gene>
    <name evidence="2" type="ORF">KFL_001310080</name>
</gene>
<sequence length="920" mass="97908">MSEQEDAFTWSRALPTAQLAFSGESAASEGCSARKRDRLTGADLSSPLAEQGQIPWEDQFLNVAPQEWPEQEGALLFAEQGGGDFPADAADLPPAKMQTGRSAGQPPQSTPSGIFLGAFSSISSVGDRASVGGKDVAGDASPSPPHSLATVLPNPGRREPLVLTTEEIQLAYKESWGWGGRPKPRPLEVAPVAPQPAKIDVVEGSSRDTGATKVQAAAIIRELFRRPRGVPVEQAPAGGGANAQFQDPPSEHGGASSQESWMGTGGSVSGSGSAIGAEAGGVPSRAEQIETDEAPLGVGPLPGSYAPRKPAPQRSGSERNRGVIASEQEAPLFDKNVERRKRAAGASGSNTLDGMSAEPASSTPEGGSGNSSEPAEEVTSLALAIELASCQVALATSITDLDVGLPLYDPQKARGSHPDVSVGLAAEKGLEDWVSGDPVVAGFEWLLEADPVPGEEPERGTSFDGRRAAETLSQTPKLHRLWADLSPSEVRRPQFRPFREAYKEELRRLRIWTATYAGPAIIPRVAELHYLACNALPGLGDRHTRMMLTKGALWTAFVRHSLGRASPADLYFACHDGQRVYRGESGPWLLSKLSPAMQDQCRTMCFLMEDLKDEAAYGPETFRAYQGLHKSGGVDLPPPRRGWAYRQVSFPELETPPISWPAAVDALCTEMEGLETGPVERIEFEGDPVFNEVCFTPMGLAARWGSFWHNRGPLLAAARGLAAAGERARHRVADLAERAMDGHVARFDAMAAGGSSGSVEKFLEYARDEAGWRVSLALAFCAVGQSLADAGRWEPTADGVNALFGETGRGLELAANVVQITSDLRTYQADLSQARLNAVAVCMREQDCGHSQAVAHLTARAAADLSLLAQELVARAPGGDLFARKCWRLVFDLCRTAATLVTYTAAESGGSRHENLFETG</sequence>
<dbReference type="SUPFAM" id="SSF48576">
    <property type="entry name" value="Terpenoid synthases"/>
    <property type="match status" value="1"/>
</dbReference>
<feature type="region of interest" description="Disordered" evidence="1">
    <location>
        <begin position="223"/>
        <end position="375"/>
    </location>
</feature>
<dbReference type="InterPro" id="IPR008949">
    <property type="entry name" value="Isoprenoid_synthase_dom_sf"/>
</dbReference>
<evidence type="ECO:0000313" key="3">
    <source>
        <dbReference type="Proteomes" id="UP000054558"/>
    </source>
</evidence>
<organism evidence="2 3">
    <name type="scientific">Klebsormidium nitens</name>
    <name type="common">Green alga</name>
    <name type="synonym">Ulothrix nitens</name>
    <dbReference type="NCBI Taxonomy" id="105231"/>
    <lineage>
        <taxon>Eukaryota</taxon>
        <taxon>Viridiplantae</taxon>
        <taxon>Streptophyta</taxon>
        <taxon>Klebsormidiophyceae</taxon>
        <taxon>Klebsormidiales</taxon>
        <taxon>Klebsormidiaceae</taxon>
        <taxon>Klebsormidium</taxon>
    </lineage>
</organism>
<dbReference type="Proteomes" id="UP000054558">
    <property type="component" value="Unassembled WGS sequence"/>
</dbReference>
<dbReference type="Gene3D" id="1.10.600.10">
    <property type="entry name" value="Farnesyl Diphosphate Synthase"/>
    <property type="match status" value="1"/>
</dbReference>
<evidence type="ECO:0000313" key="2">
    <source>
        <dbReference type="EMBL" id="GAQ82976.1"/>
    </source>
</evidence>
<feature type="compositionally biased region" description="Low complexity" evidence="1">
    <location>
        <begin position="270"/>
        <end position="281"/>
    </location>
</feature>
<keyword evidence="3" id="KW-1185">Reference proteome</keyword>
<feature type="region of interest" description="Disordered" evidence="1">
    <location>
        <begin position="75"/>
        <end position="156"/>
    </location>
</feature>
<dbReference type="AlphaFoldDB" id="A0A1Y1I2K7"/>